<evidence type="ECO:0000256" key="1">
    <source>
        <dbReference type="SAM" id="SignalP"/>
    </source>
</evidence>
<comment type="caution">
    <text evidence="2">The sequence shown here is derived from an EMBL/GenBank/DDBJ whole genome shotgun (WGS) entry which is preliminary data.</text>
</comment>
<proteinExistence type="predicted"/>
<reference evidence="2 3" key="1">
    <citation type="journal article" date="2019" name="G3 (Bethesda)">
        <title>Sequencing of a Wild Apple (Malus baccata) Genome Unravels the Differences Between Cultivated and Wild Apple Species Regarding Disease Resistance and Cold Tolerance.</title>
        <authorList>
            <person name="Chen X."/>
        </authorList>
    </citation>
    <scope>NUCLEOTIDE SEQUENCE [LARGE SCALE GENOMIC DNA]</scope>
    <source>
        <strain evidence="3">cv. Shandingzi</strain>
        <tissue evidence="2">Leaves</tissue>
    </source>
</reference>
<name>A0A540MV62_MALBA</name>
<protein>
    <recommendedName>
        <fullName evidence="4">Transmembrane protein</fullName>
    </recommendedName>
</protein>
<keyword evidence="3" id="KW-1185">Reference proteome</keyword>
<evidence type="ECO:0000313" key="2">
    <source>
        <dbReference type="EMBL" id="TQE02652.1"/>
    </source>
</evidence>
<feature type="signal peptide" evidence="1">
    <location>
        <begin position="1"/>
        <end position="26"/>
    </location>
</feature>
<dbReference type="EMBL" id="VIEB01000171">
    <property type="protein sequence ID" value="TQE02652.1"/>
    <property type="molecule type" value="Genomic_DNA"/>
</dbReference>
<gene>
    <name evidence="2" type="ORF">C1H46_011721</name>
</gene>
<keyword evidence="1" id="KW-0732">Signal</keyword>
<accession>A0A540MV62</accession>
<organism evidence="2 3">
    <name type="scientific">Malus baccata</name>
    <name type="common">Siberian crab apple</name>
    <name type="synonym">Pyrus baccata</name>
    <dbReference type="NCBI Taxonomy" id="106549"/>
    <lineage>
        <taxon>Eukaryota</taxon>
        <taxon>Viridiplantae</taxon>
        <taxon>Streptophyta</taxon>
        <taxon>Embryophyta</taxon>
        <taxon>Tracheophyta</taxon>
        <taxon>Spermatophyta</taxon>
        <taxon>Magnoliopsida</taxon>
        <taxon>eudicotyledons</taxon>
        <taxon>Gunneridae</taxon>
        <taxon>Pentapetalae</taxon>
        <taxon>rosids</taxon>
        <taxon>fabids</taxon>
        <taxon>Rosales</taxon>
        <taxon>Rosaceae</taxon>
        <taxon>Amygdaloideae</taxon>
        <taxon>Maleae</taxon>
        <taxon>Malus</taxon>
    </lineage>
</organism>
<evidence type="ECO:0008006" key="4">
    <source>
        <dbReference type="Google" id="ProtNLM"/>
    </source>
</evidence>
<sequence length="70" mass="7993">MVHKTNFVYMIPIILLLLFSSKLVFANVSEKPKHNVAEKIISRSHLHVVAKQEEPVHYKTTPFPGPGKKK</sequence>
<evidence type="ECO:0000313" key="3">
    <source>
        <dbReference type="Proteomes" id="UP000315295"/>
    </source>
</evidence>
<dbReference type="Proteomes" id="UP000315295">
    <property type="component" value="Unassembled WGS sequence"/>
</dbReference>
<feature type="chain" id="PRO_5022103665" description="Transmembrane protein" evidence="1">
    <location>
        <begin position="27"/>
        <end position="70"/>
    </location>
</feature>
<dbReference type="AlphaFoldDB" id="A0A540MV62"/>